<evidence type="ECO:0000313" key="1">
    <source>
        <dbReference type="EMBL" id="CAF1515843.1"/>
    </source>
</evidence>
<feature type="non-terminal residue" evidence="1">
    <location>
        <position position="1"/>
    </location>
</feature>
<dbReference type="PANTHER" id="PTHR31912:SF34">
    <property type="entry name" value="NOTOCHORD-RELATED PROTEIN"/>
    <property type="match status" value="1"/>
</dbReference>
<proteinExistence type="predicted"/>
<organism evidence="1 2">
    <name type="scientific">Rotaria sordida</name>
    <dbReference type="NCBI Taxonomy" id="392033"/>
    <lineage>
        <taxon>Eukaryota</taxon>
        <taxon>Metazoa</taxon>
        <taxon>Spiralia</taxon>
        <taxon>Gnathifera</taxon>
        <taxon>Rotifera</taxon>
        <taxon>Eurotatoria</taxon>
        <taxon>Bdelloidea</taxon>
        <taxon>Philodinida</taxon>
        <taxon>Philodinidae</taxon>
        <taxon>Rotaria</taxon>
    </lineage>
</organism>
<protein>
    <submittedName>
        <fullName evidence="1">Uncharacterized protein</fullName>
    </submittedName>
</protein>
<dbReference type="Proteomes" id="UP000663864">
    <property type="component" value="Unassembled WGS sequence"/>
</dbReference>
<sequence>IILQGVDDVRPFSKLIGFHATTSLPNDLMHDFNEGLCSQILLAMIKEASTKRILSYGDIEDRLMSFEYGLNDKSNKPPILRKKHLNKGKIVDTASQKMCLFKLFPIIFHDIIDQLDAKEIYICLREIISHLYASPFRKSWLPYLHFLTVRFQSLMVHLLPNLITPKVHFITHYAKQVKMYGPPIRHWCMRFESKHQAFKQLAIKSNNFKNILYTLSKRHQLRQCLLLSLSNYYKMINEGYSSTERNLYALPADVREDIDGETLFNLPESIMYEIIKPIKERVRFLAEHRTLFHNKFQDTSDQITSKKHIDNLSVNSSQQVIEQADANQFTSMSTITISNNDRNNASTFDSSTDSEVMNEETMILKKRKHNIKGYPGIY</sequence>
<accession>A0A815U7U1</accession>
<gene>
    <name evidence="1" type="ORF">ZHD862_LOCUS38142</name>
</gene>
<name>A0A815U7U1_9BILA</name>
<comment type="caution">
    <text evidence="1">The sequence shown here is derived from an EMBL/GenBank/DDBJ whole genome shotgun (WGS) entry which is preliminary data.</text>
</comment>
<evidence type="ECO:0000313" key="2">
    <source>
        <dbReference type="Proteomes" id="UP000663864"/>
    </source>
</evidence>
<dbReference type="PANTHER" id="PTHR31912">
    <property type="entry name" value="IP13529P"/>
    <property type="match status" value="1"/>
</dbReference>
<dbReference type="EMBL" id="CAJNOT010008188">
    <property type="protein sequence ID" value="CAF1515843.1"/>
    <property type="molecule type" value="Genomic_DNA"/>
</dbReference>
<dbReference type="AlphaFoldDB" id="A0A815U7U1"/>
<reference evidence="1" key="1">
    <citation type="submission" date="2021-02" db="EMBL/GenBank/DDBJ databases">
        <authorList>
            <person name="Nowell W R."/>
        </authorList>
    </citation>
    <scope>NUCLEOTIDE SEQUENCE</scope>
</reference>